<organism evidence="4 5">
    <name type="scientific">Thomasclavelia cocleata</name>
    <dbReference type="NCBI Taxonomy" id="69824"/>
    <lineage>
        <taxon>Bacteria</taxon>
        <taxon>Bacillati</taxon>
        <taxon>Bacillota</taxon>
        <taxon>Erysipelotrichia</taxon>
        <taxon>Erysipelotrichales</taxon>
        <taxon>Coprobacillaceae</taxon>
        <taxon>Thomasclavelia</taxon>
    </lineage>
</organism>
<feature type="transmembrane region" description="Helical" evidence="3">
    <location>
        <begin position="241"/>
        <end position="258"/>
    </location>
</feature>
<keyword evidence="3" id="KW-0812">Transmembrane</keyword>
<evidence type="ECO:0000256" key="2">
    <source>
        <dbReference type="PIRSR" id="PIRSR605754-1"/>
    </source>
</evidence>
<dbReference type="GO" id="GO:0016787">
    <property type="term" value="F:hydrolase activity"/>
    <property type="evidence" value="ECO:0007669"/>
    <property type="project" value="UniProtKB-KW"/>
</dbReference>
<dbReference type="InterPro" id="IPR042002">
    <property type="entry name" value="Sortase_C"/>
</dbReference>
<proteinExistence type="predicted"/>
<name>A0A1I0CPM9_9FIRM</name>
<evidence type="ECO:0000313" key="5">
    <source>
        <dbReference type="Proteomes" id="UP000198558"/>
    </source>
</evidence>
<dbReference type="GeneID" id="78287588"/>
<keyword evidence="3" id="KW-0472">Membrane</keyword>
<keyword evidence="1" id="KW-0378">Hydrolase</keyword>
<dbReference type="Proteomes" id="UP000198558">
    <property type="component" value="Unassembled WGS sequence"/>
</dbReference>
<dbReference type="NCBIfam" id="NF033745">
    <property type="entry name" value="class_C_sortase"/>
    <property type="match status" value="1"/>
</dbReference>
<dbReference type="InterPro" id="IPR023365">
    <property type="entry name" value="Sortase_dom-sf"/>
</dbReference>
<evidence type="ECO:0000256" key="1">
    <source>
        <dbReference type="ARBA" id="ARBA00022801"/>
    </source>
</evidence>
<gene>
    <name evidence="4" type="ORF">SAMN04489758_103134</name>
</gene>
<dbReference type="SUPFAM" id="SSF63817">
    <property type="entry name" value="Sortase"/>
    <property type="match status" value="1"/>
</dbReference>
<dbReference type="CDD" id="cd05827">
    <property type="entry name" value="Sortase_C"/>
    <property type="match status" value="1"/>
</dbReference>
<dbReference type="RefSeq" id="WP_092352253.1">
    <property type="nucleotide sequence ID" value="NZ_FOIN01000003.1"/>
</dbReference>
<accession>A0A1I0CPM9</accession>
<dbReference type="EMBL" id="FOIN01000003">
    <property type="protein sequence ID" value="SET20980.1"/>
    <property type="molecule type" value="Genomic_DNA"/>
</dbReference>
<dbReference type="InterPro" id="IPR005754">
    <property type="entry name" value="Sortase"/>
</dbReference>
<keyword evidence="5" id="KW-1185">Reference proteome</keyword>
<dbReference type="Pfam" id="PF04203">
    <property type="entry name" value="Sortase"/>
    <property type="match status" value="1"/>
</dbReference>
<keyword evidence="3" id="KW-1133">Transmembrane helix</keyword>
<dbReference type="NCBIfam" id="TIGR01076">
    <property type="entry name" value="sortase_fam"/>
    <property type="match status" value="1"/>
</dbReference>
<feature type="active site" description="Proton donor/acceptor" evidence="2">
    <location>
        <position position="143"/>
    </location>
</feature>
<evidence type="ECO:0000256" key="3">
    <source>
        <dbReference type="SAM" id="Phobius"/>
    </source>
</evidence>
<protein>
    <submittedName>
        <fullName evidence="4">LPXTG-site transpeptidase (Sortase) family protein</fullName>
    </submittedName>
</protein>
<reference evidence="5" key="1">
    <citation type="submission" date="2016-10" db="EMBL/GenBank/DDBJ databases">
        <authorList>
            <person name="Varghese N."/>
            <person name="Submissions S."/>
        </authorList>
    </citation>
    <scope>NUCLEOTIDE SEQUENCE [LARGE SCALE GENOMIC DNA]</scope>
    <source>
        <strain evidence="5">DSM 1551</strain>
    </source>
</reference>
<dbReference type="OrthoDB" id="1648028at2"/>
<feature type="active site" description="Acyl-thioester intermediate" evidence="2">
    <location>
        <position position="204"/>
    </location>
</feature>
<sequence length="265" mass="29813">MKLKKLLRKDIFIFTIGLALICYPIVSNYFKSIDTSKLISTYDNKVTILTENQKEKMLEEAKEWNNNLYLQQRGIAVENNTSYEDVLDIGNGVIGTIEIPQIDVNIPVYHGTSDSVLNTGAGHVEDSSLPLGGNNTHTVITGHSGLPSNKLFTRLDELEKNDKFYIYILDEVLAYEIDKIEIVLPEKADYTIEDGKDLATLVTCTPYGINTHRLLVTGHRIQYDQGVKDAIRKSLPSSHELIIYTIPLLFVVLGIIIFRKKGAKK</sequence>
<evidence type="ECO:0000313" key="4">
    <source>
        <dbReference type="EMBL" id="SET20980.1"/>
    </source>
</evidence>
<dbReference type="AlphaFoldDB" id="A0A1I0CPM9"/>
<feature type="transmembrane region" description="Helical" evidence="3">
    <location>
        <begin position="12"/>
        <end position="30"/>
    </location>
</feature>
<dbReference type="Gene3D" id="2.40.260.10">
    <property type="entry name" value="Sortase"/>
    <property type="match status" value="1"/>
</dbReference>